<dbReference type="GO" id="GO:0005524">
    <property type="term" value="F:ATP binding"/>
    <property type="evidence" value="ECO:0007669"/>
    <property type="project" value="UniProtKB-KW"/>
</dbReference>
<dbReference type="InterPro" id="IPR011545">
    <property type="entry name" value="DEAD/DEAH_box_helicase_dom"/>
</dbReference>
<dbReference type="SUPFAM" id="SSF52540">
    <property type="entry name" value="P-loop containing nucleoside triphosphate hydrolases"/>
    <property type="match status" value="1"/>
</dbReference>
<evidence type="ECO:0000259" key="4">
    <source>
        <dbReference type="PROSITE" id="PS51194"/>
    </source>
</evidence>
<evidence type="ECO:0008006" key="6">
    <source>
        <dbReference type="Google" id="ProtNLM"/>
    </source>
</evidence>
<keyword evidence="2" id="KW-0067">ATP-binding</keyword>
<dbReference type="PROSITE" id="PS51192">
    <property type="entry name" value="HELICASE_ATP_BIND_1"/>
    <property type="match status" value="1"/>
</dbReference>
<dbReference type="Pfam" id="PF00271">
    <property type="entry name" value="Helicase_C"/>
    <property type="match status" value="1"/>
</dbReference>
<evidence type="ECO:0000256" key="2">
    <source>
        <dbReference type="ARBA" id="ARBA00022840"/>
    </source>
</evidence>
<sequence>MEVLPIDLHRQQILDHIEKNRVTVIQGETGCGKSSRIPQMIYESELDHNRTVRMFVSQPRRIAARALTSRLRTTEYGQIYGLRMGHGERFETSETRVWFVTSGYLVQYLSHNSASFRDHTHLIIDEVHERSIDSDLLCMLARRLLVEQPHIRLVIMSATIQSKLYCKYFSVPKNRTLFVGARRFPVEIKFIEDMLKEGFPKNINTKLQTLSSICTRNADRRRLVVPSTVAKAQYDIAVYLVNRLGLSNTRRPESAVLIFVSGMSDILELTDQIERLNSPKSRIVYKVLPIHSELPLEVQNQVFSSVQPDEFKIVVATNAAESSLTLPDVDIVICLGTNKQVERMGVSDQTLLVNTWVPQSGAVQRAGRTGRTRPGVCYRLYPQSLYETFPEHEVPEVQRQPLDQLVLRLRSTLDQPILPLLQELIEPPAAEAIDAAFASLYRLGMIEEASDNGFLTSSGRFVSRLGLDVRSGRLLADSFVLGMMAEIIVVVASFQLQHSPYRMAAPLIHPPNEYNDLVCQSLASSFKHDGGVYSQPIEVLELYKGYVSAKNQMAWCLANSIASSRMRQLHCIVQHLASRVSLGLNIPSEELTVDTLEPLSHGSVTLIRLLLTWTFHDQIFKSVKTKGPMSSPDMVLIEKRGVLSDATLKSVFRSVSDVIKPELQHIETTTYIVSHISVKYPICKWNITELFQQVNMQALVVLDTDDSRRLTLFCQSKIWDSFTLAIEKQLPGAGNCTPRKGSQRGDIVCGEITIPSKKMFKEFRKHIKHSITDPSVVIVLHPAESADVVCIRSALSKHWQDFFLGSRSKWKHQGSVHMDHIVFNNVPCRDASLVQDCSGLGMKILTSICNGYRGTPVLKVINPSDPSKVDELKVKTCRTAWAMCPETSTNGANSSVLLPRHSLVEGLGILNVQAHPVYAVAAKVMFFSAKQDLASMENVTLLPQGAHWLKLALTCMGFDELDWLGENVDYKSMAEALSLRKRLRATLKALDSSDVDLPYHLFKLFSSLPPANELSKDFNRPEIIIEQPPTVHVPTSFYTEGVGPRGVEETNDLEITKVEVLTRLREMSKTKGGGDKSYQDGGNKLKYACIRCGVRSTWKKCLKHMASSKGCKMFVWETIGDIEKEFNDLQPKPYVATDCSELYGCLGGCGYEFPSWRLCLDHMRSIGACYQNLIELQFRENKQSGLWKIPLAQRIGETALRATKKGVYQCPHCGSRMSWEAIVDHLDHHPICNIAVDDNMPSRNDDDWLDSALVEDGLQERCRL</sequence>
<evidence type="ECO:0000256" key="1">
    <source>
        <dbReference type="ARBA" id="ARBA00022741"/>
    </source>
</evidence>
<dbReference type="InterPro" id="IPR027417">
    <property type="entry name" value="P-loop_NTPase"/>
</dbReference>
<dbReference type="CDD" id="cd17917">
    <property type="entry name" value="DEXHc_RHA-like"/>
    <property type="match status" value="1"/>
</dbReference>
<dbReference type="SMART" id="SM00847">
    <property type="entry name" value="HA2"/>
    <property type="match status" value="1"/>
</dbReference>
<dbReference type="GO" id="GO:0003723">
    <property type="term" value="F:RNA binding"/>
    <property type="evidence" value="ECO:0007669"/>
    <property type="project" value="TreeGrafter"/>
</dbReference>
<feature type="domain" description="Helicase ATP-binding" evidence="3">
    <location>
        <begin position="14"/>
        <end position="178"/>
    </location>
</feature>
<evidence type="ECO:0000259" key="3">
    <source>
        <dbReference type="PROSITE" id="PS51192"/>
    </source>
</evidence>
<evidence type="ECO:0000313" key="5">
    <source>
        <dbReference type="EMBL" id="CRZ03056.1"/>
    </source>
</evidence>
<dbReference type="InterPro" id="IPR014001">
    <property type="entry name" value="Helicase_ATP-bd"/>
</dbReference>
<dbReference type="PANTHER" id="PTHR18934">
    <property type="entry name" value="ATP-DEPENDENT RNA HELICASE"/>
    <property type="match status" value="1"/>
</dbReference>
<accession>A0A0H5QNT9</accession>
<dbReference type="SMART" id="SM00487">
    <property type="entry name" value="DEXDc"/>
    <property type="match status" value="1"/>
</dbReference>
<dbReference type="CDD" id="cd18791">
    <property type="entry name" value="SF2_C_RHA"/>
    <property type="match status" value="1"/>
</dbReference>
<dbReference type="InterPro" id="IPR007502">
    <property type="entry name" value="Helicase-assoc_dom"/>
</dbReference>
<keyword evidence="1" id="KW-0547">Nucleotide-binding</keyword>
<dbReference type="Gene3D" id="3.40.50.300">
    <property type="entry name" value="P-loop containing nucleotide triphosphate hydrolases"/>
    <property type="match status" value="2"/>
</dbReference>
<dbReference type="EMBL" id="HACM01002614">
    <property type="protein sequence ID" value="CRZ03056.1"/>
    <property type="molecule type" value="Transcribed_RNA"/>
</dbReference>
<dbReference type="InterPro" id="IPR001650">
    <property type="entry name" value="Helicase_C-like"/>
</dbReference>
<dbReference type="SMART" id="SM00490">
    <property type="entry name" value="HELICc"/>
    <property type="match status" value="1"/>
</dbReference>
<dbReference type="AlphaFoldDB" id="A0A0H5QNT9"/>
<name>A0A0H5QNT9_9EUKA</name>
<reference evidence="5" key="1">
    <citation type="submission" date="2015-04" db="EMBL/GenBank/DDBJ databases">
        <title>The genome sequence of the plant pathogenic Rhizarian Plasmodiophora brassicae reveals insights in its biotrophic life cycle and the origin of chitin synthesis.</title>
        <authorList>
            <person name="Schwelm A."/>
            <person name="Fogelqvist J."/>
            <person name="Knaust A."/>
            <person name="Julke S."/>
            <person name="Lilja T."/>
            <person name="Dhandapani V."/>
            <person name="Bonilla-Rosso G."/>
            <person name="Karlsson M."/>
            <person name="Shevchenko A."/>
            <person name="Choi S.R."/>
            <person name="Kim H.G."/>
            <person name="Park J.Y."/>
            <person name="Lim Y.P."/>
            <person name="Ludwig-Muller J."/>
            <person name="Dixelius C."/>
        </authorList>
    </citation>
    <scope>NUCLEOTIDE SEQUENCE</scope>
    <source>
        <tissue evidence="5">Potato root galls</tissue>
    </source>
</reference>
<feature type="domain" description="Helicase C-terminal" evidence="4">
    <location>
        <begin position="232"/>
        <end position="413"/>
    </location>
</feature>
<dbReference type="Gene3D" id="1.20.120.1080">
    <property type="match status" value="1"/>
</dbReference>
<dbReference type="GO" id="GO:0004386">
    <property type="term" value="F:helicase activity"/>
    <property type="evidence" value="ECO:0007669"/>
    <property type="project" value="TreeGrafter"/>
</dbReference>
<proteinExistence type="predicted"/>
<dbReference type="Pfam" id="PF00270">
    <property type="entry name" value="DEAD"/>
    <property type="match status" value="1"/>
</dbReference>
<dbReference type="PROSITE" id="PS51194">
    <property type="entry name" value="HELICASE_CTER"/>
    <property type="match status" value="1"/>
</dbReference>
<protein>
    <recommendedName>
        <fullName evidence="6">RNA helicase</fullName>
    </recommendedName>
</protein>
<organism evidence="5">
    <name type="scientific">Spongospora subterranea</name>
    <dbReference type="NCBI Taxonomy" id="70186"/>
    <lineage>
        <taxon>Eukaryota</taxon>
        <taxon>Sar</taxon>
        <taxon>Rhizaria</taxon>
        <taxon>Endomyxa</taxon>
        <taxon>Phytomyxea</taxon>
        <taxon>Plasmodiophorida</taxon>
        <taxon>Plasmodiophoridae</taxon>
        <taxon>Spongospora</taxon>
    </lineage>
</organism>
<dbReference type="PANTHER" id="PTHR18934:SF145">
    <property type="entry name" value="ATP-DEPENDENT RNA HELICASE DHX57-RELATED"/>
    <property type="match status" value="1"/>
</dbReference>